<protein>
    <submittedName>
        <fullName evidence="5">Ubiquinone/menaquinone biosynthesis C-methylase UbiE</fullName>
    </submittedName>
</protein>
<dbReference type="RefSeq" id="WP_307246993.1">
    <property type="nucleotide sequence ID" value="NZ_JAUSQZ010000001.1"/>
</dbReference>
<evidence type="ECO:0000256" key="1">
    <source>
        <dbReference type="ARBA" id="ARBA00022603"/>
    </source>
</evidence>
<reference evidence="5 6" key="1">
    <citation type="submission" date="2023-07" db="EMBL/GenBank/DDBJ databases">
        <title>Sequencing the genomes of 1000 actinobacteria strains.</title>
        <authorList>
            <person name="Klenk H.-P."/>
        </authorList>
    </citation>
    <scope>NUCLEOTIDE SEQUENCE [LARGE SCALE GENOMIC DNA]</scope>
    <source>
        <strain evidence="5 6">DSM 44388</strain>
    </source>
</reference>
<comment type="caution">
    <text evidence="5">The sequence shown here is derived from an EMBL/GenBank/DDBJ whole genome shotgun (WGS) entry which is preliminary data.</text>
</comment>
<dbReference type="InterPro" id="IPR029063">
    <property type="entry name" value="SAM-dependent_MTases_sf"/>
</dbReference>
<name>A0ABT9PA97_9ACTN</name>
<dbReference type="Pfam" id="PF08241">
    <property type="entry name" value="Methyltransf_11"/>
    <property type="match status" value="1"/>
</dbReference>
<evidence type="ECO:0000256" key="2">
    <source>
        <dbReference type="ARBA" id="ARBA00022679"/>
    </source>
</evidence>
<dbReference type="InterPro" id="IPR013216">
    <property type="entry name" value="Methyltransf_11"/>
</dbReference>
<dbReference type="Gene3D" id="3.40.50.150">
    <property type="entry name" value="Vaccinia Virus protein VP39"/>
    <property type="match status" value="1"/>
</dbReference>
<keyword evidence="1" id="KW-0489">Methyltransferase</keyword>
<evidence type="ECO:0000313" key="5">
    <source>
        <dbReference type="EMBL" id="MDP9829110.1"/>
    </source>
</evidence>
<proteinExistence type="predicted"/>
<dbReference type="PANTHER" id="PTHR43464:SF19">
    <property type="entry name" value="UBIQUINONE BIOSYNTHESIS O-METHYLTRANSFERASE, MITOCHONDRIAL"/>
    <property type="match status" value="1"/>
</dbReference>
<evidence type="ECO:0000313" key="6">
    <source>
        <dbReference type="Proteomes" id="UP001235712"/>
    </source>
</evidence>
<feature type="domain" description="Methyltransferase type 11" evidence="4">
    <location>
        <begin position="47"/>
        <end position="140"/>
    </location>
</feature>
<organism evidence="5 6">
    <name type="scientific">Kineosporia succinea</name>
    <dbReference type="NCBI Taxonomy" id="84632"/>
    <lineage>
        <taxon>Bacteria</taxon>
        <taxon>Bacillati</taxon>
        <taxon>Actinomycetota</taxon>
        <taxon>Actinomycetes</taxon>
        <taxon>Kineosporiales</taxon>
        <taxon>Kineosporiaceae</taxon>
        <taxon>Kineosporia</taxon>
    </lineage>
</organism>
<keyword evidence="3" id="KW-0949">S-adenosyl-L-methionine</keyword>
<evidence type="ECO:0000259" key="4">
    <source>
        <dbReference type="Pfam" id="PF08241"/>
    </source>
</evidence>
<keyword evidence="6" id="KW-1185">Reference proteome</keyword>
<dbReference type="SUPFAM" id="SSF53335">
    <property type="entry name" value="S-adenosyl-L-methionine-dependent methyltransferases"/>
    <property type="match status" value="1"/>
</dbReference>
<dbReference type="EMBL" id="JAUSQZ010000001">
    <property type="protein sequence ID" value="MDP9829110.1"/>
    <property type="molecule type" value="Genomic_DNA"/>
</dbReference>
<gene>
    <name evidence="5" type="ORF">J2S57_004859</name>
</gene>
<dbReference type="Proteomes" id="UP001235712">
    <property type="component" value="Unassembled WGS sequence"/>
</dbReference>
<dbReference type="PANTHER" id="PTHR43464">
    <property type="entry name" value="METHYLTRANSFERASE"/>
    <property type="match status" value="1"/>
</dbReference>
<accession>A0ABT9PA97</accession>
<keyword evidence="2" id="KW-0808">Transferase</keyword>
<keyword evidence="5" id="KW-0830">Ubiquinone</keyword>
<evidence type="ECO:0000256" key="3">
    <source>
        <dbReference type="ARBA" id="ARBA00022691"/>
    </source>
</evidence>
<sequence>MADTHENAYDEFAEAYAAMNETGSWNAHYERPATLALAGEVAGLRVLDAGCGPGILTQELTRRGATVTGVDASEQMLGLARRRLGGSATFARADLGKPLPFADASFDLVTASLVMHYIEDWSVPLGEFRRVLTRDGRLVFSTHHPTMDFHISGADDYFATYQFDDEWFHGDIVMKMRFWHRPLRAMTRALGEAGFGIDVIDEPDPEESVRESEPRAWESLSTKPAFLFFRAFPRYSA</sequence>
<dbReference type="CDD" id="cd02440">
    <property type="entry name" value="AdoMet_MTases"/>
    <property type="match status" value="1"/>
</dbReference>